<gene>
    <name evidence="1" type="ORF">P7K49_003443</name>
</gene>
<name>A0ABQ9W845_SAGOE</name>
<dbReference type="Proteomes" id="UP001266305">
    <property type="component" value="Unassembled WGS sequence"/>
</dbReference>
<comment type="caution">
    <text evidence="1">The sequence shown here is derived from an EMBL/GenBank/DDBJ whole genome shotgun (WGS) entry which is preliminary data.</text>
</comment>
<protein>
    <submittedName>
        <fullName evidence="1">Uncharacterized protein</fullName>
    </submittedName>
</protein>
<sequence>HLLGRTPPPDSWLGQAPALDSLPERHMEHIICVVVLLGLTGVSSPGPVQVLKA</sequence>
<accession>A0ABQ9W845</accession>
<keyword evidence="2" id="KW-1185">Reference proteome</keyword>
<reference evidence="1 2" key="1">
    <citation type="submission" date="2023-05" db="EMBL/GenBank/DDBJ databases">
        <title>B98-5 Cell Line De Novo Hybrid Assembly: An Optical Mapping Approach.</title>
        <authorList>
            <person name="Kananen K."/>
            <person name="Auerbach J.A."/>
            <person name="Kautto E."/>
            <person name="Blachly J.S."/>
        </authorList>
    </citation>
    <scope>NUCLEOTIDE SEQUENCE [LARGE SCALE GENOMIC DNA]</scope>
    <source>
        <strain evidence="1">B95-8</strain>
        <tissue evidence="1">Cell line</tissue>
    </source>
</reference>
<organism evidence="1 2">
    <name type="scientific">Saguinus oedipus</name>
    <name type="common">Cotton-top tamarin</name>
    <name type="synonym">Oedipomidas oedipus</name>
    <dbReference type="NCBI Taxonomy" id="9490"/>
    <lineage>
        <taxon>Eukaryota</taxon>
        <taxon>Metazoa</taxon>
        <taxon>Chordata</taxon>
        <taxon>Craniata</taxon>
        <taxon>Vertebrata</taxon>
        <taxon>Euteleostomi</taxon>
        <taxon>Mammalia</taxon>
        <taxon>Eutheria</taxon>
        <taxon>Euarchontoglires</taxon>
        <taxon>Primates</taxon>
        <taxon>Haplorrhini</taxon>
        <taxon>Platyrrhini</taxon>
        <taxon>Cebidae</taxon>
        <taxon>Callitrichinae</taxon>
        <taxon>Saguinus</taxon>
    </lineage>
</organism>
<proteinExistence type="predicted"/>
<evidence type="ECO:0000313" key="1">
    <source>
        <dbReference type="EMBL" id="KAK2116557.1"/>
    </source>
</evidence>
<dbReference type="EMBL" id="JASSZA010000002">
    <property type="protein sequence ID" value="KAK2116557.1"/>
    <property type="molecule type" value="Genomic_DNA"/>
</dbReference>
<feature type="non-terminal residue" evidence="1">
    <location>
        <position position="1"/>
    </location>
</feature>
<evidence type="ECO:0000313" key="2">
    <source>
        <dbReference type="Proteomes" id="UP001266305"/>
    </source>
</evidence>